<keyword evidence="3" id="KW-1185">Reference proteome</keyword>
<dbReference type="InterPro" id="IPR040009">
    <property type="entry name" value="Mtf2/C5D6.12-like"/>
</dbReference>
<dbReference type="Pfam" id="PF19189">
    <property type="entry name" value="Mtf2"/>
    <property type="match status" value="1"/>
</dbReference>
<dbReference type="STRING" id="984486.A0A1E3QHB5"/>
<dbReference type="GeneID" id="30144602"/>
<dbReference type="PANTHER" id="PTHR39468:SF1">
    <property type="entry name" value="MTF2-LIKE C-TERMINAL DOMAIN-CONTAINING PROTEIN"/>
    <property type="match status" value="1"/>
</dbReference>
<dbReference type="EMBL" id="KV454443">
    <property type="protein sequence ID" value="ODQ77081.1"/>
    <property type="molecule type" value="Genomic_DNA"/>
</dbReference>
<feature type="domain" description="Mtf2-like C-terminal" evidence="1">
    <location>
        <begin position="284"/>
        <end position="497"/>
    </location>
</feature>
<accession>A0A1E3QHB5</accession>
<dbReference type="GO" id="GO:0005739">
    <property type="term" value="C:mitochondrion"/>
    <property type="evidence" value="ECO:0007669"/>
    <property type="project" value="InterPro"/>
</dbReference>
<dbReference type="RefSeq" id="XP_018982409.1">
    <property type="nucleotide sequence ID" value="XM_019126748.1"/>
</dbReference>
<dbReference type="Proteomes" id="UP000094336">
    <property type="component" value="Unassembled WGS sequence"/>
</dbReference>
<evidence type="ECO:0000259" key="1">
    <source>
        <dbReference type="Pfam" id="PF19189"/>
    </source>
</evidence>
<name>A0A1E3QHB5_9ASCO</name>
<reference evidence="3" key="1">
    <citation type="submission" date="2016-05" db="EMBL/GenBank/DDBJ databases">
        <title>Comparative genomics of biotechnologically important yeasts.</title>
        <authorList>
            <consortium name="DOE Joint Genome Institute"/>
            <person name="Riley R."/>
            <person name="Haridas S."/>
            <person name="Wolfe K.H."/>
            <person name="Lopes M.R."/>
            <person name="Hittinger C.T."/>
            <person name="Goker M."/>
            <person name="Salamov A."/>
            <person name="Wisecaver J."/>
            <person name="Long T.M."/>
            <person name="Aerts A.L."/>
            <person name="Barry K."/>
            <person name="Choi C."/>
            <person name="Clum A."/>
            <person name="Coughlan A.Y."/>
            <person name="Deshpande S."/>
            <person name="Douglass A.P."/>
            <person name="Hanson S.J."/>
            <person name="Klenk H.-P."/>
            <person name="Labutti K."/>
            <person name="Lapidus A."/>
            <person name="Lindquist E."/>
            <person name="Lipzen A."/>
            <person name="Meier-Kolthoff J.P."/>
            <person name="Ohm R.A."/>
            <person name="Otillar R.P."/>
            <person name="Pangilinan J."/>
            <person name="Peng Y."/>
            <person name="Rokas A."/>
            <person name="Rosa C.A."/>
            <person name="Scheuner C."/>
            <person name="Sibirny A.A."/>
            <person name="Slot J.C."/>
            <person name="Stielow J.B."/>
            <person name="Sun H."/>
            <person name="Kurtzman C.P."/>
            <person name="Blackwell M."/>
            <person name="Grigoriev I.V."/>
            <person name="Jeffries T.W."/>
        </authorList>
    </citation>
    <scope>NUCLEOTIDE SEQUENCE [LARGE SCALE GENOMIC DNA]</scope>
    <source>
        <strain evidence="3">NRRL Y-12698</strain>
    </source>
</reference>
<dbReference type="OrthoDB" id="4084661at2759"/>
<dbReference type="AlphaFoldDB" id="A0A1E3QHB5"/>
<organism evidence="2 3">
    <name type="scientific">Babjeviella inositovora NRRL Y-12698</name>
    <dbReference type="NCBI Taxonomy" id="984486"/>
    <lineage>
        <taxon>Eukaryota</taxon>
        <taxon>Fungi</taxon>
        <taxon>Dikarya</taxon>
        <taxon>Ascomycota</taxon>
        <taxon>Saccharomycotina</taxon>
        <taxon>Pichiomycetes</taxon>
        <taxon>Serinales incertae sedis</taxon>
        <taxon>Babjeviella</taxon>
    </lineage>
</organism>
<sequence>MFPAGYYFFFLQFLLYQYHRFTHLPIYIARHTTMIRANLRLLSRTRRQFHVAQLCRIDFPPAEKRASAAPDTDGINSVLDSILSEISLERAEHFQDDFTGDFAELKEDLRAIENTTFNSSEMNLLSKTAYRDTEFDITLDADSHKLSRQFSDDLFFSKGFDPLDTPVDSMWLDLKDPFATNQSANPFSFDLDPLADNEKSFKEREIFNSIFNDLLKEGKVPEVKQSEDRWQAVFDGASSSIGVVNRDIRNFPASAGSKFVGSGDRIYQGYDEKLRSELLKMKLTLLKSLAPTFKAMSRFATSDALLEFMDKAIVQTFLEAPKAEKLLLDKLLKENENLQKKGKTKVKEDTSKQTFEQIRAQSAENPTSPLVNDLTLPLLLTHGLKTLGFVFDSVDEATTVFNNLKQNLELYTYGVTAETYNEMLKISWMNYRSLYSVEELLKEMINNGIDINEDAHTIVFRILIDSYRQLKGDPASGIRPVWSEEDVSRTYAIRQHLGYR</sequence>
<dbReference type="InterPro" id="IPR043837">
    <property type="entry name" value="Mtf2-like_C"/>
</dbReference>
<protein>
    <recommendedName>
        <fullName evidence="1">Mtf2-like C-terminal domain-containing protein</fullName>
    </recommendedName>
</protein>
<dbReference type="PANTHER" id="PTHR39468">
    <property type="entry name" value="CHROMOSOME 7, WHOLE GENOME SHOTGUN SEQUENCE"/>
    <property type="match status" value="1"/>
</dbReference>
<evidence type="ECO:0000313" key="2">
    <source>
        <dbReference type="EMBL" id="ODQ77081.1"/>
    </source>
</evidence>
<proteinExistence type="predicted"/>
<gene>
    <name evidence="2" type="ORF">BABINDRAFT_104671</name>
</gene>
<evidence type="ECO:0000313" key="3">
    <source>
        <dbReference type="Proteomes" id="UP000094336"/>
    </source>
</evidence>